<accession>A0A4Z0KJ12</accession>
<organism evidence="4 5">
    <name type="scientific">Brevibacterium aurantiacum</name>
    <dbReference type="NCBI Taxonomy" id="273384"/>
    <lineage>
        <taxon>Bacteria</taxon>
        <taxon>Bacillati</taxon>
        <taxon>Actinomycetota</taxon>
        <taxon>Actinomycetes</taxon>
        <taxon>Micrococcales</taxon>
        <taxon>Brevibacteriaceae</taxon>
        <taxon>Brevibacterium</taxon>
    </lineage>
</organism>
<keyword evidence="2" id="KW-0472">Membrane</keyword>
<feature type="transmembrane region" description="Helical" evidence="2">
    <location>
        <begin position="34"/>
        <end position="61"/>
    </location>
</feature>
<feature type="domain" description="Alpha/beta hydrolase fold-3" evidence="3">
    <location>
        <begin position="165"/>
        <end position="276"/>
    </location>
</feature>
<sequence>MSKGTSMPIGYIITILIIGVCTFTALIRVTRFGILAFYLTMVINEIPHLAALLLVFSTVLALSEGDLHGLLGSVLLIVAGLEFVGLLELTRRATRARSVVASTAADHGVQISNDAAQSWIRPLVFPVPLRPGAVKRIGRLPYGDHPRQRLDVYRHRNGDLFGPILVYFHGGGYSSGSNRNEGRVLLHRLAVQGWTCISATYRLRPDAGFTDHLDDAQTVLQWAHDNADIHGGDVTKIVMAGSSAGAHMTALTALAPWDAAEARPPIAAAVCLYSWIGRYFGRGEDESPPSAPLALDPSSAPPMFIAHGDHDSWVPVEEARDLYRHVRAGSPNETWYVELPGAQHSFDALFSWRNAAVVAGITAFLRPIGEASHSPPDPHTVDHD</sequence>
<protein>
    <submittedName>
        <fullName evidence="4">Alpha/beta hydrolase</fullName>
    </submittedName>
</protein>
<dbReference type="Proteomes" id="UP000297736">
    <property type="component" value="Unassembled WGS sequence"/>
</dbReference>
<dbReference type="Gene3D" id="3.40.50.1820">
    <property type="entry name" value="alpha/beta hydrolase"/>
    <property type="match status" value="1"/>
</dbReference>
<proteinExistence type="predicted"/>
<dbReference type="AlphaFoldDB" id="A0A4Z0KJ12"/>
<evidence type="ECO:0000259" key="3">
    <source>
        <dbReference type="Pfam" id="PF07859"/>
    </source>
</evidence>
<dbReference type="InterPro" id="IPR029058">
    <property type="entry name" value="AB_hydrolase_fold"/>
</dbReference>
<keyword evidence="2" id="KW-1133">Transmembrane helix</keyword>
<evidence type="ECO:0000313" key="4">
    <source>
        <dbReference type="EMBL" id="TGD38787.1"/>
    </source>
</evidence>
<evidence type="ECO:0000256" key="1">
    <source>
        <dbReference type="ARBA" id="ARBA00022801"/>
    </source>
</evidence>
<dbReference type="PANTHER" id="PTHR48081">
    <property type="entry name" value="AB HYDROLASE SUPERFAMILY PROTEIN C4A8.06C"/>
    <property type="match status" value="1"/>
</dbReference>
<reference evidence="4 5" key="1">
    <citation type="submission" date="2018-10" db="EMBL/GenBank/DDBJ databases">
        <title>Brevibacterium genomes from Austrain hard cheese rinds.</title>
        <authorList>
            <person name="Anast J.M."/>
            <person name="Dzieciol M."/>
            <person name="Schultz D.L."/>
            <person name="Mann E."/>
            <person name="Wagner M."/>
            <person name="Schmitz-Esser S."/>
        </authorList>
    </citation>
    <scope>NUCLEOTIDE SEQUENCE [LARGE SCALE GENOMIC DNA]</scope>
    <source>
        <strain evidence="4 5">L261</strain>
    </source>
</reference>
<evidence type="ECO:0000313" key="5">
    <source>
        <dbReference type="Proteomes" id="UP000297736"/>
    </source>
</evidence>
<name>A0A4Z0KJ12_BREAU</name>
<feature type="transmembrane region" description="Helical" evidence="2">
    <location>
        <begin position="6"/>
        <end position="27"/>
    </location>
</feature>
<dbReference type="InterPro" id="IPR050300">
    <property type="entry name" value="GDXG_lipolytic_enzyme"/>
</dbReference>
<evidence type="ECO:0000256" key="2">
    <source>
        <dbReference type="SAM" id="Phobius"/>
    </source>
</evidence>
<feature type="transmembrane region" description="Helical" evidence="2">
    <location>
        <begin position="67"/>
        <end position="87"/>
    </location>
</feature>
<dbReference type="Pfam" id="PF07859">
    <property type="entry name" value="Abhydrolase_3"/>
    <property type="match status" value="1"/>
</dbReference>
<keyword evidence="2" id="KW-0812">Transmembrane</keyword>
<gene>
    <name evidence="4" type="ORF">EB834_09515</name>
</gene>
<dbReference type="EMBL" id="RHFF01000008">
    <property type="protein sequence ID" value="TGD38787.1"/>
    <property type="molecule type" value="Genomic_DNA"/>
</dbReference>
<dbReference type="InterPro" id="IPR013094">
    <property type="entry name" value="AB_hydrolase_3"/>
</dbReference>
<dbReference type="GO" id="GO:0016787">
    <property type="term" value="F:hydrolase activity"/>
    <property type="evidence" value="ECO:0007669"/>
    <property type="project" value="UniProtKB-KW"/>
</dbReference>
<keyword evidence="1 4" id="KW-0378">Hydrolase</keyword>
<comment type="caution">
    <text evidence="4">The sequence shown here is derived from an EMBL/GenBank/DDBJ whole genome shotgun (WGS) entry which is preliminary data.</text>
</comment>
<dbReference type="SUPFAM" id="SSF53474">
    <property type="entry name" value="alpha/beta-Hydrolases"/>
    <property type="match status" value="1"/>
</dbReference>